<dbReference type="EMBL" id="BAABBN010000004">
    <property type="protein sequence ID" value="GAA3916375.1"/>
    <property type="molecule type" value="Genomic_DNA"/>
</dbReference>
<gene>
    <name evidence="1" type="ORF">GCM10022277_08870</name>
</gene>
<dbReference type="PROSITE" id="PS51257">
    <property type="entry name" value="PROKAR_LIPOPROTEIN"/>
    <property type="match status" value="1"/>
</dbReference>
<protein>
    <submittedName>
        <fullName evidence="1">Uncharacterized protein</fullName>
    </submittedName>
</protein>
<dbReference type="RefSeq" id="WP_344795895.1">
    <property type="nucleotide sequence ID" value="NZ_BAABBN010000004.1"/>
</dbReference>
<evidence type="ECO:0000313" key="1">
    <source>
        <dbReference type="EMBL" id="GAA3916375.1"/>
    </source>
</evidence>
<comment type="caution">
    <text evidence="1">The sequence shown here is derived from an EMBL/GenBank/DDBJ whole genome shotgun (WGS) entry which is preliminary data.</text>
</comment>
<proteinExistence type="predicted"/>
<dbReference type="Proteomes" id="UP001501565">
    <property type="component" value="Unassembled WGS sequence"/>
</dbReference>
<name>A0ABP7M7A1_9GAMM</name>
<organism evidence="1 2">
    <name type="scientific">Litoribacillus peritrichatus</name>
    <dbReference type="NCBI Taxonomy" id="718191"/>
    <lineage>
        <taxon>Bacteria</taxon>
        <taxon>Pseudomonadati</taxon>
        <taxon>Pseudomonadota</taxon>
        <taxon>Gammaproteobacteria</taxon>
        <taxon>Oceanospirillales</taxon>
        <taxon>Oceanospirillaceae</taxon>
        <taxon>Litoribacillus</taxon>
    </lineage>
</organism>
<keyword evidence="2" id="KW-1185">Reference proteome</keyword>
<reference evidence="2" key="1">
    <citation type="journal article" date="2019" name="Int. J. Syst. Evol. Microbiol.">
        <title>The Global Catalogue of Microorganisms (GCM) 10K type strain sequencing project: providing services to taxonomists for standard genome sequencing and annotation.</title>
        <authorList>
            <consortium name="The Broad Institute Genomics Platform"/>
            <consortium name="The Broad Institute Genome Sequencing Center for Infectious Disease"/>
            <person name="Wu L."/>
            <person name="Ma J."/>
        </authorList>
    </citation>
    <scope>NUCLEOTIDE SEQUENCE [LARGE SCALE GENOMIC DNA]</scope>
    <source>
        <strain evidence="2">JCM 17551</strain>
    </source>
</reference>
<dbReference type="Gene3D" id="2.60.120.380">
    <property type="match status" value="1"/>
</dbReference>
<evidence type="ECO:0000313" key="2">
    <source>
        <dbReference type="Proteomes" id="UP001501565"/>
    </source>
</evidence>
<sequence>MTHLSKKALVTALGFIILSGCSSSGSDSKDEDAVNLDVSGVQALSQNSKVPARVFPVADVDQYEFTVNDANSLVRVEVDGDALNSNIELSVLVMKRLADGSYEQVMGVHKQEGSRSVQTLDVDFLNEEAGTRYRVHVRDYKDDAAQTTRSDGSSEKYTITWRVGGAAINPNGTKEDGEVIVAGDSDTCYTGEIGSFRDVDWMNFNANNGIYRVSTSWRPYNSDVKVTPQIMLVNPSGDVIRTVVANNNSSQNYIFNELLTAGLHSVVISDVGDDDFDLASHYTVCVDPVTSQELAANDEQSNAVVYDNSGSVSGSLDYSGDVDFYSFNAAEGELINFSLATTSDNTCSVTYEVNILNSAGEGLFSKSYTSAELQKEIQVRAPADDTYAIGISEAASSDCTTYGSSDGSSIEYTLNLDVDSIALADPNEVVETGVCSSPTAMLDGVDEGSEEGKIGYAGDIDCFQININDNDTDYRTLELSFTAPGSHVDYELDIRNNRGLTQTFEDTNASENEVRWDISYLITPTAAGSGNGTEVFEFQVSDLGWDEADTVTGYTLAAKLVKLEEAQNSPDPALEGATDVVTVHEYYKENDEQKALAGLAMADDVNKVVMDGQEYMANDTCFAVDRSTATTVDNVTTISFTNWCSGFIDYYGDSDLYKVNLRALYDAARGLTEPSTNSFVCSYDATLFSPAPGSNVEYAWKFHEDENVDNVIASNEYNGGVRDSNTATGGVFLRGAHSRDVNFFTSVGAGLAELPVYVRVLDIRFNDFDGFHDIPYYMNFSMNCQDGNSP</sequence>
<accession>A0ABP7M7A1</accession>